<accession>A0A4S8KTG9</accession>
<keyword evidence="3" id="KW-1185">Reference proteome</keyword>
<organism evidence="2 3">
    <name type="scientific">Dendrothele bispora (strain CBS 962.96)</name>
    <dbReference type="NCBI Taxonomy" id="1314807"/>
    <lineage>
        <taxon>Eukaryota</taxon>
        <taxon>Fungi</taxon>
        <taxon>Dikarya</taxon>
        <taxon>Basidiomycota</taxon>
        <taxon>Agaricomycotina</taxon>
        <taxon>Agaricomycetes</taxon>
        <taxon>Agaricomycetidae</taxon>
        <taxon>Agaricales</taxon>
        <taxon>Agaricales incertae sedis</taxon>
        <taxon>Dendrothele</taxon>
    </lineage>
</organism>
<protein>
    <submittedName>
        <fullName evidence="2">Uncharacterized protein</fullName>
    </submittedName>
</protein>
<sequence>METYDCSGDAVQSDTDTGRRRDDGGVVKMRTHLKKGKIDVRVKERQNPVMWACAPALAAQFSALPWTSGTATTAVAMMAVRSWRVSLTKEKTVEKKKVSRSRSEDGQEVEEVWRHQRELCSLQEERPSGRGSRPQLRSPEPSGSPRAVLEQAEALDRDRLVSEDVADGRRDEAGKFVGRGTNLPATVVIQEVRDFDPEADGNEEGSLMMMAKLSSPPVSEIKLTARTVDRSPSLQPWRIAAPGSTLPARQTETTRAESPFKKTAKT</sequence>
<reference evidence="2 3" key="1">
    <citation type="journal article" date="2019" name="Nat. Ecol. Evol.">
        <title>Megaphylogeny resolves global patterns of mushroom evolution.</title>
        <authorList>
            <person name="Varga T."/>
            <person name="Krizsan K."/>
            <person name="Foldi C."/>
            <person name="Dima B."/>
            <person name="Sanchez-Garcia M."/>
            <person name="Sanchez-Ramirez S."/>
            <person name="Szollosi G.J."/>
            <person name="Szarkandi J.G."/>
            <person name="Papp V."/>
            <person name="Albert L."/>
            <person name="Andreopoulos W."/>
            <person name="Angelini C."/>
            <person name="Antonin V."/>
            <person name="Barry K.W."/>
            <person name="Bougher N.L."/>
            <person name="Buchanan P."/>
            <person name="Buyck B."/>
            <person name="Bense V."/>
            <person name="Catcheside P."/>
            <person name="Chovatia M."/>
            <person name="Cooper J."/>
            <person name="Damon W."/>
            <person name="Desjardin D."/>
            <person name="Finy P."/>
            <person name="Geml J."/>
            <person name="Haridas S."/>
            <person name="Hughes K."/>
            <person name="Justo A."/>
            <person name="Karasinski D."/>
            <person name="Kautmanova I."/>
            <person name="Kiss B."/>
            <person name="Kocsube S."/>
            <person name="Kotiranta H."/>
            <person name="LaButti K.M."/>
            <person name="Lechner B.E."/>
            <person name="Liimatainen K."/>
            <person name="Lipzen A."/>
            <person name="Lukacs Z."/>
            <person name="Mihaltcheva S."/>
            <person name="Morgado L.N."/>
            <person name="Niskanen T."/>
            <person name="Noordeloos M.E."/>
            <person name="Ohm R.A."/>
            <person name="Ortiz-Santana B."/>
            <person name="Ovrebo C."/>
            <person name="Racz N."/>
            <person name="Riley R."/>
            <person name="Savchenko A."/>
            <person name="Shiryaev A."/>
            <person name="Soop K."/>
            <person name="Spirin V."/>
            <person name="Szebenyi C."/>
            <person name="Tomsovsky M."/>
            <person name="Tulloss R.E."/>
            <person name="Uehling J."/>
            <person name="Grigoriev I.V."/>
            <person name="Vagvolgyi C."/>
            <person name="Papp T."/>
            <person name="Martin F.M."/>
            <person name="Miettinen O."/>
            <person name="Hibbett D.S."/>
            <person name="Nagy L.G."/>
        </authorList>
    </citation>
    <scope>NUCLEOTIDE SEQUENCE [LARGE SCALE GENOMIC DNA]</scope>
    <source>
        <strain evidence="2 3">CBS 962.96</strain>
    </source>
</reference>
<evidence type="ECO:0000256" key="1">
    <source>
        <dbReference type="SAM" id="MobiDB-lite"/>
    </source>
</evidence>
<feature type="region of interest" description="Disordered" evidence="1">
    <location>
        <begin position="1"/>
        <end position="23"/>
    </location>
</feature>
<dbReference type="Proteomes" id="UP000297245">
    <property type="component" value="Unassembled WGS sequence"/>
</dbReference>
<evidence type="ECO:0000313" key="2">
    <source>
        <dbReference type="EMBL" id="THU79142.1"/>
    </source>
</evidence>
<dbReference type="EMBL" id="ML180072">
    <property type="protein sequence ID" value="THU79142.1"/>
    <property type="molecule type" value="Genomic_DNA"/>
</dbReference>
<gene>
    <name evidence="2" type="ORF">K435DRAFT_875839</name>
</gene>
<evidence type="ECO:0000313" key="3">
    <source>
        <dbReference type="Proteomes" id="UP000297245"/>
    </source>
</evidence>
<feature type="region of interest" description="Disordered" evidence="1">
    <location>
        <begin position="120"/>
        <end position="147"/>
    </location>
</feature>
<dbReference type="AlphaFoldDB" id="A0A4S8KTG9"/>
<proteinExistence type="predicted"/>
<name>A0A4S8KTG9_DENBC</name>
<feature type="region of interest" description="Disordered" evidence="1">
    <location>
        <begin position="229"/>
        <end position="266"/>
    </location>
</feature>